<proteinExistence type="predicted"/>
<protein>
    <submittedName>
        <fullName evidence="1">Cytochrome b5-like heme/steroid binding domain-containing protein</fullName>
    </submittedName>
</protein>
<comment type="caution">
    <text evidence="1">The sequence shown here is derived from an EMBL/GenBank/DDBJ whole genome shotgun (WGS) entry which is preliminary data.</text>
</comment>
<name>A0ACC3SW91_LIPKO</name>
<dbReference type="EMBL" id="MU971400">
    <property type="protein sequence ID" value="KAK9235917.1"/>
    <property type="molecule type" value="Genomic_DNA"/>
</dbReference>
<dbReference type="Proteomes" id="UP001433508">
    <property type="component" value="Unassembled WGS sequence"/>
</dbReference>
<evidence type="ECO:0000313" key="1">
    <source>
        <dbReference type="EMBL" id="KAK9235917.1"/>
    </source>
</evidence>
<reference evidence="2" key="1">
    <citation type="journal article" date="2024" name="Front. Bioeng. Biotechnol.">
        <title>Genome-scale model development and genomic sequencing of the oleaginous clade Lipomyces.</title>
        <authorList>
            <person name="Czajka J.J."/>
            <person name="Han Y."/>
            <person name="Kim J."/>
            <person name="Mondo S.J."/>
            <person name="Hofstad B.A."/>
            <person name="Robles A."/>
            <person name="Haridas S."/>
            <person name="Riley R."/>
            <person name="LaButti K."/>
            <person name="Pangilinan J."/>
            <person name="Andreopoulos W."/>
            <person name="Lipzen A."/>
            <person name="Yan J."/>
            <person name="Wang M."/>
            <person name="Ng V."/>
            <person name="Grigoriev I.V."/>
            <person name="Spatafora J.W."/>
            <person name="Magnuson J.K."/>
            <person name="Baker S.E."/>
            <person name="Pomraning K.R."/>
        </authorList>
    </citation>
    <scope>NUCLEOTIDE SEQUENCE [LARGE SCALE GENOMIC DNA]</scope>
    <source>
        <strain evidence="2">CBS 7786</strain>
    </source>
</reference>
<organism evidence="1 2">
    <name type="scientific">Lipomyces kononenkoae</name>
    <name type="common">Yeast</name>
    <dbReference type="NCBI Taxonomy" id="34357"/>
    <lineage>
        <taxon>Eukaryota</taxon>
        <taxon>Fungi</taxon>
        <taxon>Dikarya</taxon>
        <taxon>Ascomycota</taxon>
        <taxon>Saccharomycotina</taxon>
        <taxon>Lipomycetes</taxon>
        <taxon>Lipomycetales</taxon>
        <taxon>Lipomycetaceae</taxon>
        <taxon>Lipomyces</taxon>
    </lineage>
</organism>
<gene>
    <name evidence="1" type="ORF">V1525DRAFT_408437</name>
</gene>
<keyword evidence="2" id="KW-1185">Reference proteome</keyword>
<evidence type="ECO:0000313" key="2">
    <source>
        <dbReference type="Proteomes" id="UP001433508"/>
    </source>
</evidence>
<accession>A0ACC3SW91</accession>
<sequence length="123" mass="13320">MAPRFAPKEPVVLDPPKDTPFTPTELRQFDGVHNPLIYVAVKGTVFDVTKNSKVYGPGGSYAVFAGKDGSKGLAKSSLDPDLAVPDTAGLDQGEITVLDDWYSYFSQRYNIIGKIVPDSEAKI</sequence>